<feature type="compositionally biased region" description="Low complexity" evidence="1">
    <location>
        <begin position="98"/>
        <end position="108"/>
    </location>
</feature>
<evidence type="ECO:0000313" key="3">
    <source>
        <dbReference type="Proteomes" id="UP000256964"/>
    </source>
</evidence>
<gene>
    <name evidence="2" type="ORF">OH76DRAFT_724156</name>
</gene>
<proteinExistence type="predicted"/>
<name>A0A371D517_9APHY</name>
<feature type="region of interest" description="Disordered" evidence="1">
    <location>
        <begin position="282"/>
        <end position="305"/>
    </location>
</feature>
<feature type="compositionally biased region" description="Low complexity" evidence="1">
    <location>
        <begin position="285"/>
        <end position="296"/>
    </location>
</feature>
<keyword evidence="3" id="KW-1185">Reference proteome</keyword>
<evidence type="ECO:0000256" key="1">
    <source>
        <dbReference type="SAM" id="MobiDB-lite"/>
    </source>
</evidence>
<dbReference type="Proteomes" id="UP000256964">
    <property type="component" value="Unassembled WGS sequence"/>
</dbReference>
<dbReference type="EMBL" id="KZ857417">
    <property type="protein sequence ID" value="RDX47636.1"/>
    <property type="molecule type" value="Genomic_DNA"/>
</dbReference>
<evidence type="ECO:0000313" key="2">
    <source>
        <dbReference type="EMBL" id="RDX47636.1"/>
    </source>
</evidence>
<dbReference type="AlphaFoldDB" id="A0A371D517"/>
<sequence>MAHRRRNTLAAAAAAAAGASCVGQTCDASNLEAAKTEDVEPREAALCGRSARAALLPAVVHLQLIHDFTRLPVALLEAAHATCQLRCLVLCASVQLNSSPSTSSSSPESQHRESPARLRSTSFPDGVRGWRDDAESAGHTHGIPILRSRSQKEPGRTEGQSEVCEARAVGPVPPPWDRLPDVLGPCHRSALLPTSHASTPFSQRSAVCVSLAHLMCPRSVCTEPHPVGTRSYSSGRANTSRVCSARRPCASSQLCSASQVLEGAHGAGSRAPCMCVPRRSPLDGPSRSSRFPEPRSLQSCSSKSF</sequence>
<organism evidence="2 3">
    <name type="scientific">Lentinus brumalis</name>
    <dbReference type="NCBI Taxonomy" id="2498619"/>
    <lineage>
        <taxon>Eukaryota</taxon>
        <taxon>Fungi</taxon>
        <taxon>Dikarya</taxon>
        <taxon>Basidiomycota</taxon>
        <taxon>Agaricomycotina</taxon>
        <taxon>Agaricomycetes</taxon>
        <taxon>Polyporales</taxon>
        <taxon>Polyporaceae</taxon>
        <taxon>Lentinus</taxon>
    </lineage>
</organism>
<protein>
    <submittedName>
        <fullName evidence="2">Uncharacterized protein</fullName>
    </submittedName>
</protein>
<feature type="region of interest" description="Disordered" evidence="1">
    <location>
        <begin position="98"/>
        <end position="163"/>
    </location>
</feature>
<feature type="compositionally biased region" description="Basic and acidic residues" evidence="1">
    <location>
        <begin position="128"/>
        <end position="138"/>
    </location>
</feature>
<dbReference type="PROSITE" id="PS51257">
    <property type="entry name" value="PROKAR_LIPOPROTEIN"/>
    <property type="match status" value="1"/>
</dbReference>
<accession>A0A371D517</accession>
<reference evidence="2 3" key="1">
    <citation type="journal article" date="2018" name="Biotechnol. Biofuels">
        <title>Integrative visual omics of the white-rot fungus Polyporus brumalis exposes the biotechnological potential of its oxidative enzymes for delignifying raw plant biomass.</title>
        <authorList>
            <person name="Miyauchi S."/>
            <person name="Rancon A."/>
            <person name="Drula E."/>
            <person name="Hage H."/>
            <person name="Chaduli D."/>
            <person name="Favel A."/>
            <person name="Grisel S."/>
            <person name="Henrissat B."/>
            <person name="Herpoel-Gimbert I."/>
            <person name="Ruiz-Duenas F.J."/>
            <person name="Chevret D."/>
            <person name="Hainaut M."/>
            <person name="Lin J."/>
            <person name="Wang M."/>
            <person name="Pangilinan J."/>
            <person name="Lipzen A."/>
            <person name="Lesage-Meessen L."/>
            <person name="Navarro D."/>
            <person name="Riley R."/>
            <person name="Grigoriev I.V."/>
            <person name="Zhou S."/>
            <person name="Raouche S."/>
            <person name="Rosso M.N."/>
        </authorList>
    </citation>
    <scope>NUCLEOTIDE SEQUENCE [LARGE SCALE GENOMIC DNA]</scope>
    <source>
        <strain evidence="2 3">BRFM 1820</strain>
    </source>
</reference>